<evidence type="ECO:0000313" key="2">
    <source>
        <dbReference type="EMBL" id="MBA8950706.1"/>
    </source>
</evidence>
<protein>
    <submittedName>
        <fullName evidence="2">Uncharacterized protein</fullName>
    </submittedName>
</protein>
<gene>
    <name evidence="2" type="ORF">HNR61_002319</name>
</gene>
<accession>A0A7W3LM67</accession>
<feature type="compositionally biased region" description="Basic and acidic residues" evidence="1">
    <location>
        <begin position="1"/>
        <end position="12"/>
    </location>
</feature>
<comment type="caution">
    <text evidence="2">The sequence shown here is derived from an EMBL/GenBank/DDBJ whole genome shotgun (WGS) entry which is preliminary data.</text>
</comment>
<evidence type="ECO:0000256" key="1">
    <source>
        <dbReference type="SAM" id="MobiDB-lite"/>
    </source>
</evidence>
<feature type="region of interest" description="Disordered" evidence="1">
    <location>
        <begin position="1"/>
        <end position="46"/>
    </location>
</feature>
<organism evidence="2 3">
    <name type="scientific">Actinomadura namibiensis</name>
    <dbReference type="NCBI Taxonomy" id="182080"/>
    <lineage>
        <taxon>Bacteria</taxon>
        <taxon>Bacillati</taxon>
        <taxon>Actinomycetota</taxon>
        <taxon>Actinomycetes</taxon>
        <taxon>Streptosporangiales</taxon>
        <taxon>Thermomonosporaceae</taxon>
        <taxon>Actinomadura</taxon>
    </lineage>
</organism>
<evidence type="ECO:0000313" key="3">
    <source>
        <dbReference type="Proteomes" id="UP000572680"/>
    </source>
</evidence>
<keyword evidence="3" id="KW-1185">Reference proteome</keyword>
<dbReference type="AlphaFoldDB" id="A0A7W3LM67"/>
<proteinExistence type="predicted"/>
<sequence length="58" mass="6695">MPVYESRPDRPSYRGVLPRNNHDNGPDLENEWNSDENRDAPASLRDVPTFYRADGFMG</sequence>
<dbReference type="EMBL" id="JACJIA010000002">
    <property type="protein sequence ID" value="MBA8950706.1"/>
    <property type="molecule type" value="Genomic_DNA"/>
</dbReference>
<name>A0A7W3LM67_ACTNM</name>
<reference evidence="2 3" key="1">
    <citation type="submission" date="2020-08" db="EMBL/GenBank/DDBJ databases">
        <title>Genomic Encyclopedia of Type Strains, Phase IV (KMG-IV): sequencing the most valuable type-strain genomes for metagenomic binning, comparative biology and taxonomic classification.</title>
        <authorList>
            <person name="Goeker M."/>
        </authorList>
    </citation>
    <scope>NUCLEOTIDE SEQUENCE [LARGE SCALE GENOMIC DNA]</scope>
    <source>
        <strain evidence="2 3">DSM 44197</strain>
    </source>
</reference>
<dbReference type="Proteomes" id="UP000572680">
    <property type="component" value="Unassembled WGS sequence"/>
</dbReference>